<dbReference type="AlphaFoldDB" id="A0A182VDM8"/>
<keyword evidence="4" id="KW-1185">Reference proteome</keyword>
<evidence type="ECO:0000256" key="2">
    <source>
        <dbReference type="SAM" id="SignalP"/>
    </source>
</evidence>
<evidence type="ECO:0000256" key="1">
    <source>
        <dbReference type="SAM" id="MobiDB-lite"/>
    </source>
</evidence>
<name>A0A182VDM8_ANOME</name>
<feature type="region of interest" description="Disordered" evidence="1">
    <location>
        <begin position="76"/>
        <end position="120"/>
    </location>
</feature>
<feature type="compositionally biased region" description="Low complexity" evidence="1">
    <location>
        <begin position="30"/>
        <end position="45"/>
    </location>
</feature>
<evidence type="ECO:0000313" key="3">
    <source>
        <dbReference type="EnsemblMetazoa" id="AMEM013188-PA"/>
    </source>
</evidence>
<feature type="chain" id="PRO_5008139678" evidence="2">
    <location>
        <begin position="21"/>
        <end position="120"/>
    </location>
</feature>
<keyword evidence="2" id="KW-0732">Signal</keyword>
<dbReference type="Proteomes" id="UP000075903">
    <property type="component" value="Unassembled WGS sequence"/>
</dbReference>
<proteinExistence type="predicted"/>
<organism evidence="3 4">
    <name type="scientific">Anopheles merus</name>
    <name type="common">Mosquito</name>
    <dbReference type="NCBI Taxonomy" id="30066"/>
    <lineage>
        <taxon>Eukaryota</taxon>
        <taxon>Metazoa</taxon>
        <taxon>Ecdysozoa</taxon>
        <taxon>Arthropoda</taxon>
        <taxon>Hexapoda</taxon>
        <taxon>Insecta</taxon>
        <taxon>Pterygota</taxon>
        <taxon>Neoptera</taxon>
        <taxon>Endopterygota</taxon>
        <taxon>Diptera</taxon>
        <taxon>Nematocera</taxon>
        <taxon>Culicoidea</taxon>
        <taxon>Culicidae</taxon>
        <taxon>Anophelinae</taxon>
        <taxon>Anopheles</taxon>
    </lineage>
</organism>
<sequence length="120" mass="12444">MNRIIFGVFLILTCRPPSAPRAPLADHHQQQQQQQQRPASGYGTAAPGGAGGGIVAVQATPLAQVYSLAGGRQNRTISGGHLLGTGRRRDDPIGGGPAARTNQSANKLCPVPYGVGSHDR</sequence>
<feature type="region of interest" description="Disordered" evidence="1">
    <location>
        <begin position="19"/>
        <end position="50"/>
    </location>
</feature>
<reference evidence="3" key="1">
    <citation type="submission" date="2020-05" db="UniProtKB">
        <authorList>
            <consortium name="EnsemblMetazoa"/>
        </authorList>
    </citation>
    <scope>IDENTIFICATION</scope>
    <source>
        <strain evidence="3">MAF</strain>
    </source>
</reference>
<protein>
    <submittedName>
        <fullName evidence="3">Uncharacterized protein</fullName>
    </submittedName>
</protein>
<dbReference type="VEuPathDB" id="VectorBase:AMEM013188"/>
<accession>A0A182VDM8</accession>
<evidence type="ECO:0000313" key="4">
    <source>
        <dbReference type="Proteomes" id="UP000075903"/>
    </source>
</evidence>
<dbReference type="EnsemblMetazoa" id="AMEM013188-RA">
    <property type="protein sequence ID" value="AMEM013188-PA"/>
    <property type="gene ID" value="AMEM013188"/>
</dbReference>
<feature type="signal peptide" evidence="2">
    <location>
        <begin position="1"/>
        <end position="20"/>
    </location>
</feature>